<gene>
    <name evidence="4" type="ORF">AMEX_G2238</name>
</gene>
<feature type="signal peptide" evidence="2">
    <location>
        <begin position="1"/>
        <end position="26"/>
    </location>
</feature>
<evidence type="ECO:0000256" key="1">
    <source>
        <dbReference type="ARBA" id="ARBA00022514"/>
    </source>
</evidence>
<reference evidence="4 5" key="1">
    <citation type="submission" date="2021-07" db="EMBL/GenBank/DDBJ databases">
        <authorList>
            <person name="Imarazene B."/>
            <person name="Zahm M."/>
            <person name="Klopp C."/>
            <person name="Cabau C."/>
            <person name="Beille S."/>
            <person name="Jouanno E."/>
            <person name="Castinel A."/>
            <person name="Lluch J."/>
            <person name="Gil L."/>
            <person name="Kuchtly C."/>
            <person name="Lopez Roques C."/>
            <person name="Donnadieu C."/>
            <person name="Parrinello H."/>
            <person name="Journot L."/>
            <person name="Du K."/>
            <person name="Schartl M."/>
            <person name="Retaux S."/>
            <person name="Guiguen Y."/>
        </authorList>
    </citation>
    <scope>NUCLEOTIDE SEQUENCE [LARGE SCALE GENOMIC DNA]</scope>
    <source>
        <strain evidence="4">Pach_M1</strain>
        <tissue evidence="4">Testis</tissue>
    </source>
</reference>
<dbReference type="GO" id="GO:0005615">
    <property type="term" value="C:extracellular space"/>
    <property type="evidence" value="ECO:0007669"/>
    <property type="project" value="UniProtKB-KW"/>
</dbReference>
<keyword evidence="1" id="KW-0202">Cytokine</keyword>
<accession>A0A8T2MJY4</accession>
<evidence type="ECO:0000259" key="3">
    <source>
        <dbReference type="Pfam" id="PF00048"/>
    </source>
</evidence>
<protein>
    <recommendedName>
        <fullName evidence="3">Chemokine interleukin-8-like domain-containing protein</fullName>
    </recommendedName>
</protein>
<keyword evidence="2" id="KW-0732">Signal</keyword>
<dbReference type="Proteomes" id="UP000752171">
    <property type="component" value="Unassembled WGS sequence"/>
</dbReference>
<organism evidence="4 5">
    <name type="scientific">Astyanax mexicanus</name>
    <name type="common">Blind cave fish</name>
    <name type="synonym">Astyanax fasciatus mexicanus</name>
    <dbReference type="NCBI Taxonomy" id="7994"/>
    <lineage>
        <taxon>Eukaryota</taxon>
        <taxon>Metazoa</taxon>
        <taxon>Chordata</taxon>
        <taxon>Craniata</taxon>
        <taxon>Vertebrata</taxon>
        <taxon>Euteleostomi</taxon>
        <taxon>Actinopterygii</taxon>
        <taxon>Neopterygii</taxon>
        <taxon>Teleostei</taxon>
        <taxon>Ostariophysi</taxon>
        <taxon>Characiformes</taxon>
        <taxon>Characoidei</taxon>
        <taxon>Acestrorhamphidae</taxon>
        <taxon>Acestrorhamphinae</taxon>
        <taxon>Astyanax</taxon>
    </lineage>
</organism>
<dbReference type="InterPro" id="IPR001811">
    <property type="entry name" value="Chemokine_IL8-like_dom"/>
</dbReference>
<dbReference type="GO" id="GO:0008009">
    <property type="term" value="F:chemokine activity"/>
    <property type="evidence" value="ECO:0007669"/>
    <property type="project" value="InterPro"/>
</dbReference>
<proteinExistence type="predicted"/>
<name>A0A8T2MJY4_ASTMX</name>
<dbReference type="InterPro" id="IPR036048">
    <property type="entry name" value="Interleukin_8-like_sf"/>
</dbReference>
<dbReference type="PROSITE" id="PS51257">
    <property type="entry name" value="PROKAR_LIPOPROTEIN"/>
    <property type="match status" value="1"/>
</dbReference>
<dbReference type="EMBL" id="JAICCE010000001">
    <property type="protein sequence ID" value="KAG9283474.1"/>
    <property type="molecule type" value="Genomic_DNA"/>
</dbReference>
<dbReference type="SUPFAM" id="SSF54117">
    <property type="entry name" value="Interleukin 8-like chemokines"/>
    <property type="match status" value="1"/>
</dbReference>
<sequence length="110" mass="12464">MRFSLTFHQMACIFFITVFLSSCVLGVFSNDTKKKTCCPRVSKAALHSQIEMCARVSGRKNIFGKTLCHEAYLFITKNGKKHCIDVNARWINEILEQLKEDGNPCKGTTN</sequence>
<dbReference type="Gene3D" id="2.40.50.40">
    <property type="match status" value="1"/>
</dbReference>
<comment type="caution">
    <text evidence="4">The sequence shown here is derived from an EMBL/GenBank/DDBJ whole genome shotgun (WGS) entry which is preliminary data.</text>
</comment>
<dbReference type="AlphaFoldDB" id="A0A8T2MJY4"/>
<feature type="chain" id="PRO_5035937135" description="Chemokine interleukin-8-like domain-containing protein" evidence="2">
    <location>
        <begin position="27"/>
        <end position="110"/>
    </location>
</feature>
<evidence type="ECO:0000313" key="4">
    <source>
        <dbReference type="EMBL" id="KAG9283474.1"/>
    </source>
</evidence>
<feature type="domain" description="Chemokine interleukin-8-like" evidence="3">
    <location>
        <begin position="36"/>
        <end position="98"/>
    </location>
</feature>
<evidence type="ECO:0000313" key="5">
    <source>
        <dbReference type="Proteomes" id="UP000752171"/>
    </source>
</evidence>
<evidence type="ECO:0000256" key="2">
    <source>
        <dbReference type="SAM" id="SignalP"/>
    </source>
</evidence>
<dbReference type="Pfam" id="PF00048">
    <property type="entry name" value="IL8"/>
    <property type="match status" value="1"/>
</dbReference>
<dbReference type="GO" id="GO:0006955">
    <property type="term" value="P:immune response"/>
    <property type="evidence" value="ECO:0007669"/>
    <property type="project" value="InterPro"/>
</dbReference>